<reference evidence="1 2" key="1">
    <citation type="submission" date="2020-03" db="EMBL/GenBank/DDBJ databases">
        <title>Genomic Encyclopedia of Type Strains, Phase IV (KMG-IV): sequencing the most valuable type-strain genomes for metagenomic binning, comparative biology and taxonomic classification.</title>
        <authorList>
            <person name="Goeker M."/>
        </authorList>
    </citation>
    <scope>NUCLEOTIDE SEQUENCE [LARGE SCALE GENOMIC DNA]</scope>
    <source>
        <strain evidence="1 2">DSM 24233</strain>
    </source>
</reference>
<proteinExistence type="predicted"/>
<dbReference type="Proteomes" id="UP000580856">
    <property type="component" value="Unassembled WGS sequence"/>
</dbReference>
<dbReference type="RefSeq" id="WP_167940560.1">
    <property type="nucleotide sequence ID" value="NZ_JAATJA010000001.1"/>
</dbReference>
<keyword evidence="2" id="KW-1185">Reference proteome</keyword>
<dbReference type="InterPro" id="IPR027417">
    <property type="entry name" value="P-loop_NTPase"/>
</dbReference>
<evidence type="ECO:0000313" key="2">
    <source>
        <dbReference type="Proteomes" id="UP000580856"/>
    </source>
</evidence>
<dbReference type="EMBL" id="JAATJA010000001">
    <property type="protein sequence ID" value="NJB67509.1"/>
    <property type="molecule type" value="Genomic_DNA"/>
</dbReference>
<dbReference type="Gene3D" id="3.40.50.300">
    <property type="entry name" value="P-loop containing nucleotide triphosphate hydrolases"/>
    <property type="match status" value="1"/>
</dbReference>
<dbReference type="AlphaFoldDB" id="A0A846QS70"/>
<gene>
    <name evidence="1" type="ORF">GGQ74_001149</name>
</gene>
<protein>
    <recommendedName>
        <fullName evidence="3">Terminase-like family protein</fullName>
    </recommendedName>
</protein>
<organism evidence="1 2">
    <name type="scientific">Desulfobaculum xiamenense</name>
    <dbReference type="NCBI Taxonomy" id="995050"/>
    <lineage>
        <taxon>Bacteria</taxon>
        <taxon>Pseudomonadati</taxon>
        <taxon>Thermodesulfobacteriota</taxon>
        <taxon>Desulfovibrionia</taxon>
        <taxon>Desulfovibrionales</taxon>
        <taxon>Desulfovibrionaceae</taxon>
        <taxon>Desulfobaculum</taxon>
    </lineage>
</organism>
<evidence type="ECO:0008006" key="3">
    <source>
        <dbReference type="Google" id="ProtNLM"/>
    </source>
</evidence>
<evidence type="ECO:0000313" key="1">
    <source>
        <dbReference type="EMBL" id="NJB67509.1"/>
    </source>
</evidence>
<sequence length="464" mass="53397">MADVVWTPQPGSQSLFLSCPHFECLYEGTRGPGKTDALIMDFAQHVGLGFGLSWRGILFRETYKQLSDVVVKTKKWFRRIFPGARFNESDMGWRWPGGEELLLRYMNRPDDYWNYHGHEYPWIGWEELTNWAGPDCYDAMKACCRSSDPRVPRKYRATCNPFGKGHNWVKHRFIDPAPPGVPIRDGNGRIRVRLHGSIRENRILLAADPDYLKSLEADTNVNRRRAWLYGDWDIVAGGAVDDVWDRESHVLRPFEIPHSWRIDRSFDWGSSRPFSVGWWAESDGTEVRMADGRMRCLPRGTLVRVAEWYGWNGQPNEGCRMLAVEIAEGIRRREAEHPALKGRRVLPGPADASIFDAENGVCIADDMGKRGVRWERADKRPGSRRNGLEKVRKLLKAGLERPMEHPGLFVFDTCTHFIRTVPVLPRSERDPDDVETEAEDHIYDETRYRATARVTTTTSQELGL</sequence>
<comment type="caution">
    <text evidence="1">The sequence shown here is derived from an EMBL/GenBank/DDBJ whole genome shotgun (WGS) entry which is preliminary data.</text>
</comment>
<accession>A0A846QS70</accession>
<name>A0A846QS70_9BACT</name>
<dbReference type="Gene3D" id="3.30.420.280">
    <property type="match status" value="1"/>
</dbReference>